<dbReference type="OrthoDB" id="6500128at2759"/>
<accession>A0A250WXV1</accession>
<dbReference type="Gene3D" id="3.40.50.300">
    <property type="entry name" value="P-loop containing nucleotide triphosphate hydrolases"/>
    <property type="match status" value="2"/>
</dbReference>
<dbReference type="PROSITE" id="PS50929">
    <property type="entry name" value="ABC_TM1F"/>
    <property type="match status" value="2"/>
</dbReference>
<evidence type="ECO:0000256" key="7">
    <source>
        <dbReference type="ARBA" id="ARBA00022989"/>
    </source>
</evidence>
<name>A0A250WXV1_9CHLO</name>
<dbReference type="SMART" id="SM00382">
    <property type="entry name" value="AAA"/>
    <property type="match status" value="2"/>
</dbReference>
<evidence type="ECO:0000313" key="13">
    <source>
        <dbReference type="EMBL" id="GAX75678.1"/>
    </source>
</evidence>
<dbReference type="FunFam" id="1.20.1560.10:FF:000010">
    <property type="entry name" value="Multidrug resistance-associated ABC transporter"/>
    <property type="match status" value="1"/>
</dbReference>
<proteinExistence type="inferred from homology"/>
<dbReference type="FunFam" id="3.40.50.300:FF:000163">
    <property type="entry name" value="Multidrug resistance-associated protein member 4"/>
    <property type="match status" value="1"/>
</dbReference>
<evidence type="ECO:0000313" key="14">
    <source>
        <dbReference type="Proteomes" id="UP000232323"/>
    </source>
</evidence>
<keyword evidence="14" id="KW-1185">Reference proteome</keyword>
<organism evidence="13 14">
    <name type="scientific">Chlamydomonas eustigma</name>
    <dbReference type="NCBI Taxonomy" id="1157962"/>
    <lineage>
        <taxon>Eukaryota</taxon>
        <taxon>Viridiplantae</taxon>
        <taxon>Chlorophyta</taxon>
        <taxon>core chlorophytes</taxon>
        <taxon>Chlorophyceae</taxon>
        <taxon>CS clade</taxon>
        <taxon>Chlamydomonadales</taxon>
        <taxon>Chlamydomonadaceae</taxon>
        <taxon>Chlamydomonas</taxon>
    </lineage>
</organism>
<feature type="transmembrane region" description="Helical" evidence="10">
    <location>
        <begin position="117"/>
        <end position="134"/>
    </location>
</feature>
<evidence type="ECO:0000256" key="2">
    <source>
        <dbReference type="ARBA" id="ARBA00009726"/>
    </source>
</evidence>
<dbReference type="CDD" id="cd03250">
    <property type="entry name" value="ABCC_MRP_domain1"/>
    <property type="match status" value="1"/>
</dbReference>
<dbReference type="CDD" id="cd18580">
    <property type="entry name" value="ABC_6TM_ABCC_D2"/>
    <property type="match status" value="1"/>
</dbReference>
<feature type="domain" description="ABC transporter" evidence="11">
    <location>
        <begin position="592"/>
        <end position="832"/>
    </location>
</feature>
<evidence type="ECO:0000259" key="12">
    <source>
        <dbReference type="PROSITE" id="PS50929"/>
    </source>
</evidence>
<evidence type="ECO:0000256" key="6">
    <source>
        <dbReference type="ARBA" id="ARBA00022840"/>
    </source>
</evidence>
<dbReference type="EMBL" id="BEGY01000013">
    <property type="protein sequence ID" value="GAX75678.1"/>
    <property type="molecule type" value="Genomic_DNA"/>
</dbReference>
<feature type="transmembrane region" description="Helical" evidence="10">
    <location>
        <begin position="146"/>
        <end position="172"/>
    </location>
</feature>
<dbReference type="InterPro" id="IPR027417">
    <property type="entry name" value="P-loop_NTPase"/>
</dbReference>
<feature type="compositionally biased region" description="Basic and acidic residues" evidence="9">
    <location>
        <begin position="864"/>
        <end position="877"/>
    </location>
</feature>
<dbReference type="GO" id="GO:0016887">
    <property type="term" value="F:ATP hydrolysis activity"/>
    <property type="evidence" value="ECO:0007669"/>
    <property type="project" value="InterPro"/>
</dbReference>
<evidence type="ECO:0000256" key="4">
    <source>
        <dbReference type="ARBA" id="ARBA00022692"/>
    </source>
</evidence>
<dbReference type="FunFam" id="3.40.50.300:FF:000997">
    <property type="entry name" value="Multidrug resistance-associated protein 1"/>
    <property type="match status" value="1"/>
</dbReference>
<feature type="domain" description="ABC transporter" evidence="11">
    <location>
        <begin position="1346"/>
        <end position="1594"/>
    </location>
</feature>
<gene>
    <name evidence="13" type="ORF">CEUSTIGMA_g3121.t1</name>
</gene>
<dbReference type="Gene3D" id="1.20.1560.10">
    <property type="entry name" value="ABC transporter type 1, transmembrane domain"/>
    <property type="match status" value="2"/>
</dbReference>
<dbReference type="InterPro" id="IPR050173">
    <property type="entry name" value="ABC_transporter_C-like"/>
</dbReference>
<dbReference type="PANTHER" id="PTHR24223:SF453">
    <property type="entry name" value="ABC TRANSPORTER"/>
    <property type="match status" value="1"/>
</dbReference>
<evidence type="ECO:0000259" key="11">
    <source>
        <dbReference type="PROSITE" id="PS50893"/>
    </source>
</evidence>
<keyword evidence="3" id="KW-0813">Transport</keyword>
<keyword evidence="8 10" id="KW-0472">Membrane</keyword>
<reference evidence="13 14" key="1">
    <citation type="submission" date="2017-08" db="EMBL/GenBank/DDBJ databases">
        <title>Acidophilic green algal genome provides insights into adaptation to an acidic environment.</title>
        <authorList>
            <person name="Hirooka S."/>
            <person name="Hirose Y."/>
            <person name="Kanesaki Y."/>
            <person name="Higuchi S."/>
            <person name="Fujiwara T."/>
            <person name="Onuma R."/>
            <person name="Era A."/>
            <person name="Ohbayashi R."/>
            <person name="Uzuka A."/>
            <person name="Nozaki H."/>
            <person name="Yoshikawa H."/>
            <person name="Miyagishima S.Y."/>
        </authorList>
    </citation>
    <scope>NUCLEOTIDE SEQUENCE [LARGE SCALE GENOMIC DNA]</scope>
    <source>
        <strain evidence="13 14">NIES-2499</strain>
    </source>
</reference>
<dbReference type="InterPro" id="IPR003593">
    <property type="entry name" value="AAA+_ATPase"/>
</dbReference>
<feature type="transmembrane region" description="Helical" evidence="10">
    <location>
        <begin position="249"/>
        <end position="270"/>
    </location>
</feature>
<feature type="transmembrane region" description="Helical" evidence="10">
    <location>
        <begin position="366"/>
        <end position="388"/>
    </location>
</feature>
<dbReference type="PROSITE" id="PS50893">
    <property type="entry name" value="ABC_TRANSPORTER_2"/>
    <property type="match status" value="2"/>
</dbReference>
<dbReference type="Pfam" id="PF00664">
    <property type="entry name" value="ABC_membrane"/>
    <property type="match status" value="2"/>
</dbReference>
<feature type="transmembrane region" description="Helical" evidence="10">
    <location>
        <begin position="225"/>
        <end position="243"/>
    </location>
</feature>
<dbReference type="InterPro" id="IPR036640">
    <property type="entry name" value="ABC1_TM_sf"/>
</dbReference>
<dbReference type="SUPFAM" id="SSF52540">
    <property type="entry name" value="P-loop containing nucleoside triphosphate hydrolases"/>
    <property type="match status" value="2"/>
</dbReference>
<dbReference type="Pfam" id="PF00005">
    <property type="entry name" value="ABC_tran"/>
    <property type="match status" value="2"/>
</dbReference>
<keyword evidence="5" id="KW-0547">Nucleotide-binding</keyword>
<evidence type="ECO:0000256" key="10">
    <source>
        <dbReference type="SAM" id="Phobius"/>
    </source>
</evidence>
<feature type="domain" description="ABC transmembrane type-1" evidence="12">
    <location>
        <begin position="1035"/>
        <end position="1308"/>
    </location>
</feature>
<dbReference type="Proteomes" id="UP000232323">
    <property type="component" value="Unassembled WGS sequence"/>
</dbReference>
<dbReference type="PROSITE" id="PS00211">
    <property type="entry name" value="ABC_TRANSPORTER_1"/>
    <property type="match status" value="1"/>
</dbReference>
<evidence type="ECO:0000256" key="3">
    <source>
        <dbReference type="ARBA" id="ARBA00022448"/>
    </source>
</evidence>
<dbReference type="InterPro" id="IPR003439">
    <property type="entry name" value="ABC_transporter-like_ATP-bd"/>
</dbReference>
<dbReference type="STRING" id="1157962.A0A250WXV1"/>
<dbReference type="PANTHER" id="PTHR24223">
    <property type="entry name" value="ATP-BINDING CASSETTE SUB-FAMILY C"/>
    <property type="match status" value="1"/>
</dbReference>
<dbReference type="InterPro" id="IPR017871">
    <property type="entry name" value="ABC_transporter-like_CS"/>
</dbReference>
<feature type="region of interest" description="Disordered" evidence="9">
    <location>
        <begin position="852"/>
        <end position="889"/>
    </location>
</feature>
<evidence type="ECO:0000256" key="1">
    <source>
        <dbReference type="ARBA" id="ARBA00004141"/>
    </source>
</evidence>
<protein>
    <submittedName>
        <fullName evidence="13">Uncharacterized protein</fullName>
    </submittedName>
</protein>
<keyword evidence="4 10" id="KW-0812">Transmembrane</keyword>
<dbReference type="InterPro" id="IPR011527">
    <property type="entry name" value="ABC1_TM_dom"/>
</dbReference>
<dbReference type="GO" id="GO:0140359">
    <property type="term" value="F:ABC-type transporter activity"/>
    <property type="evidence" value="ECO:0007669"/>
    <property type="project" value="InterPro"/>
</dbReference>
<dbReference type="GO" id="GO:0016020">
    <property type="term" value="C:membrane"/>
    <property type="evidence" value="ECO:0007669"/>
    <property type="project" value="UniProtKB-SubCell"/>
</dbReference>
<dbReference type="InterPro" id="IPR044746">
    <property type="entry name" value="ABCC_6TM_D1"/>
</dbReference>
<feature type="transmembrane region" description="Helical" evidence="10">
    <location>
        <begin position="1021"/>
        <end position="1045"/>
    </location>
</feature>
<keyword evidence="6" id="KW-0067">ATP-binding</keyword>
<evidence type="ECO:0000256" key="8">
    <source>
        <dbReference type="ARBA" id="ARBA00023136"/>
    </source>
</evidence>
<evidence type="ECO:0000256" key="9">
    <source>
        <dbReference type="SAM" id="MobiDB-lite"/>
    </source>
</evidence>
<dbReference type="SUPFAM" id="SSF90123">
    <property type="entry name" value="ABC transporter transmembrane region"/>
    <property type="match status" value="2"/>
</dbReference>
<dbReference type="CDD" id="cd03244">
    <property type="entry name" value="ABCC_MRP_domain2"/>
    <property type="match status" value="1"/>
</dbReference>
<dbReference type="GO" id="GO:0005524">
    <property type="term" value="F:ATP binding"/>
    <property type="evidence" value="ECO:0007669"/>
    <property type="project" value="UniProtKB-KW"/>
</dbReference>
<comment type="caution">
    <text evidence="13">The sequence shown here is derived from an EMBL/GenBank/DDBJ whole genome shotgun (WGS) entry which is preliminary data.</text>
</comment>
<feature type="transmembrane region" description="Helical" evidence="10">
    <location>
        <begin position="1153"/>
        <end position="1181"/>
    </location>
</feature>
<feature type="transmembrane region" description="Helical" evidence="10">
    <location>
        <begin position="1065"/>
        <end position="1084"/>
    </location>
</feature>
<sequence>MRMLTTTPKPESLEQVQAKTHLKLNIWQTFTFSWCESIIKKAYKQPLVAADAAFLVPSEDKAEDLSQAFEDSYAATKATWTTNSRNSTAYINPTSWTLLKLHWVGMASQSMWAGIEVGLRLSSPVVLRTFLLWLQSYAAGNSPPEWQGWIIALGLGLCGFAAAILHHQLFYLGNLNGFRMRQQCVAAVHGKVLRLNSAAVSHVSSGHVVNLISNDVRRFDDAMPFWVFLWAGPIEVVAVLVMVSMDLGFLPALAGIAATLLLIPIQGALVKPVGNIRQHNAEKTDERVRLSSEVIQGALAMKMLSWERPVSKSLCSIRKAEAGCINQMARIRAVNNALTVCITPVVAFATFATFRACNGTLSIASAFYALSLLALPRLSMVQFFIMAIQSFTEMWVSLKRIDDFLSLEEPPAPQHSHYTLQDPSKPPAHKPQLGSWQMNERPQVDAGGAVAASRKAESFVSSNPSDRSVMSQGAGYVALRGANYDWTQPLGHIQITLHQSQQQQGVSTGGTTSALVANPSSAVAATVVKIAHSLKSAAGMSSAGQGVNTQKIKSAKDEEETALLAVPYLYTPVQGELVRDDGDSLIAATIDMKDPDAKITELGGPTLKALKIEVRPGELIGVTGEVGSGKSSFLAALLGELLPACGDSHDGGVPGGAAASAHDGGPVIIGSVAYCSQIPWIMSGSVRNNIVFGSAWEEEWYQEVLGACALEQDLKDLPAGDMTELGERGINLSGGQKARIALARCCYSRAAVQLLDDPLSAVDPRVGRILFERALGPNGIIKGCTRILVTHQRQFLPQCDRVMVLRGGSVKALGSWQQVVLQSLPELTAGMPLGVAGVPMDESATVDELVAEPGTKVDGNDSSGSDKEKNISFEREVSCTQGTQKHDSSAIIQEGAEKVSATMKVDAGVPEKVSATMKVDVGVAEKVSATMNVDAETISDLRSPSSMLSILGGRKPSFLFHAGSRGKSFGSKLMRILSSDKIDESCEDVEAAEVAAGPAGQLVKEEGRETGSVKFRVYQEYAWYLGTATALFLWFAVILGQTTYVASDLWLAFWSKSSSASQLEVRWMLVYGLLTLGVVILAFMRGFMFFQSCVTAASKIHDIMATRVLHAPLAFFHTNPTGRILNRFSKDLSQVDDILPAVLFDSIQCGFQVVGAFILVSVAVPVVLPLFLPLGVAFYLIRERYVRTSREVKRWDAVTRSPVFAAFSATLKGLPTIRAFSAQHRFQQDFLSHLNHNGEWYYAFLVTSRWIGFRLDVLSASTLLSTALLAMATHSTVSSAVLALALTYTLQLTGTMQWFVRQTTEVENCMTALERLLEYTRLPQEPKSVEEGGGEPPAGWPRSGALKYNHVTALYRPGLPPVLKDITFELQGGQSCSLVGRTGSGKSSLMLTLFRLIDVTSGTIYLDNVDVSSIGLDALRSQLAIIPQDPVLFSGTIRSNLDPWDKHSDAKLWEVLGAVKLRWHISGSQGGLHARMQEAGDNLSVGQRQLFCLARALLQNARVLALDEATANVDRATDAVIQKTLREFAHSSDNNSGQQQGSTNGRVLLVIAHRIDTIMDCDNLLVLSSGELVEQGSPSMLGKRQGGMFAQMLQAAKAACQAKAVPSPNK</sequence>
<evidence type="ECO:0000256" key="5">
    <source>
        <dbReference type="ARBA" id="ARBA00022741"/>
    </source>
</evidence>
<comment type="similarity">
    <text evidence="2">Belongs to the ABC transporter superfamily. ABCC family. Conjugate transporter (TC 3.A.1.208) subfamily.</text>
</comment>
<feature type="region of interest" description="Disordered" evidence="9">
    <location>
        <begin position="412"/>
        <end position="435"/>
    </location>
</feature>
<feature type="domain" description="ABC transmembrane type-1" evidence="12">
    <location>
        <begin position="121"/>
        <end position="390"/>
    </location>
</feature>
<comment type="subcellular location">
    <subcellularLocation>
        <location evidence="1">Membrane</location>
        <topology evidence="1">Multi-pass membrane protein</topology>
    </subcellularLocation>
</comment>
<feature type="transmembrane region" description="Helical" evidence="10">
    <location>
        <begin position="333"/>
        <end position="354"/>
    </location>
</feature>
<keyword evidence="7 10" id="KW-1133">Transmembrane helix</keyword>
<dbReference type="CDD" id="cd18579">
    <property type="entry name" value="ABC_6TM_ABCC_D1"/>
    <property type="match status" value="1"/>
</dbReference>
<dbReference type="InterPro" id="IPR044726">
    <property type="entry name" value="ABCC_6TM_D2"/>
</dbReference>